<dbReference type="GO" id="GO:0016020">
    <property type="term" value="C:membrane"/>
    <property type="evidence" value="ECO:0007669"/>
    <property type="project" value="UniProtKB-SubCell"/>
</dbReference>
<feature type="transmembrane region" description="Helical" evidence="5">
    <location>
        <begin position="60"/>
        <end position="77"/>
    </location>
</feature>
<dbReference type="EMBL" id="CP019082">
    <property type="protein sequence ID" value="APW63689.1"/>
    <property type="molecule type" value="Genomic_DNA"/>
</dbReference>
<dbReference type="InterPro" id="IPR038770">
    <property type="entry name" value="Na+/solute_symporter_sf"/>
</dbReference>
<dbReference type="PANTHER" id="PTHR10361">
    <property type="entry name" value="SODIUM-BILE ACID COTRANSPORTER"/>
    <property type="match status" value="1"/>
</dbReference>
<dbReference type="Pfam" id="PF01758">
    <property type="entry name" value="SBF"/>
    <property type="match status" value="1"/>
</dbReference>
<dbReference type="STRING" id="1387353.BSF38_05263"/>
<evidence type="ECO:0000313" key="6">
    <source>
        <dbReference type="EMBL" id="APW63689.1"/>
    </source>
</evidence>
<dbReference type="OrthoDB" id="185500at2"/>
<feature type="transmembrane region" description="Helical" evidence="5">
    <location>
        <begin position="261"/>
        <end position="284"/>
    </location>
</feature>
<evidence type="ECO:0000256" key="2">
    <source>
        <dbReference type="ARBA" id="ARBA00022692"/>
    </source>
</evidence>
<proteinExistence type="predicted"/>
<feature type="transmembrane region" description="Helical" evidence="5">
    <location>
        <begin position="230"/>
        <end position="255"/>
    </location>
</feature>
<accession>A0A1U7CXT2</accession>
<sequence>MTARMSLASNVSHFLHHHLLKLIVLSYVLAAAFPALGLWIKDAAIVDFGTADGRVTMTLPKLLLALLLFNAGMRVKIARVGQIARRPGMMLAGLAANLAVPLIFLAVMVPAMQAWHNPDEAAIVLVGLALVTAMPIAGSSTGWAQAADGDMALSLGLVLGSTLLSPLTTPASLHALGSIAPGPYGEELHRLAGRDTGAFLAAWVLLPSLMGVAARFLLGEDRAGAVERRLRIVAPLTLLVLCYANASACLPQALGQPDWDFLGIVLTFVAGLCVSTFAAGYVLARLLRADHGQRAALMFGLGMNNNGTGLVLASLALGSQPLAMLPIIVYNLTQHLVAGCVDAMLKRTAAA</sequence>
<dbReference type="PANTHER" id="PTHR10361:SF28">
    <property type="entry name" value="P3 PROTEIN-RELATED"/>
    <property type="match status" value="1"/>
</dbReference>
<dbReference type="Proteomes" id="UP000186309">
    <property type="component" value="Chromosome"/>
</dbReference>
<evidence type="ECO:0000256" key="4">
    <source>
        <dbReference type="ARBA" id="ARBA00023136"/>
    </source>
</evidence>
<feature type="transmembrane region" description="Helical" evidence="5">
    <location>
        <begin position="121"/>
        <end position="143"/>
    </location>
</feature>
<reference evidence="7" key="1">
    <citation type="submission" date="2016-12" db="EMBL/GenBank/DDBJ databases">
        <title>Comparative genomics of four Isosphaeraceae planctomycetes: a common pool of plasmids and glycoside hydrolase genes.</title>
        <authorList>
            <person name="Ivanova A."/>
        </authorList>
    </citation>
    <scope>NUCLEOTIDE SEQUENCE [LARGE SCALE GENOMIC DNA]</scope>
    <source>
        <strain evidence="7">PX4</strain>
    </source>
</reference>
<feature type="transmembrane region" description="Helical" evidence="5">
    <location>
        <begin position="89"/>
        <end position="109"/>
    </location>
</feature>
<feature type="transmembrane region" description="Helical" evidence="5">
    <location>
        <begin position="155"/>
        <end position="177"/>
    </location>
</feature>
<keyword evidence="3 5" id="KW-1133">Transmembrane helix</keyword>
<evidence type="ECO:0000256" key="1">
    <source>
        <dbReference type="ARBA" id="ARBA00004141"/>
    </source>
</evidence>
<dbReference type="RefSeq" id="WP_083713518.1">
    <property type="nucleotide sequence ID" value="NZ_CP019082.1"/>
</dbReference>
<dbReference type="AlphaFoldDB" id="A0A1U7CXT2"/>
<feature type="transmembrane region" description="Helical" evidence="5">
    <location>
        <begin position="197"/>
        <end position="218"/>
    </location>
</feature>
<evidence type="ECO:0000256" key="3">
    <source>
        <dbReference type="ARBA" id="ARBA00022989"/>
    </source>
</evidence>
<keyword evidence="7" id="KW-1185">Reference proteome</keyword>
<feature type="transmembrane region" description="Helical" evidence="5">
    <location>
        <begin position="20"/>
        <end position="40"/>
    </location>
</feature>
<evidence type="ECO:0000256" key="5">
    <source>
        <dbReference type="SAM" id="Phobius"/>
    </source>
</evidence>
<keyword evidence="2 5" id="KW-0812">Transmembrane</keyword>
<name>A0A1U7CXT2_9BACT</name>
<dbReference type="KEGG" id="pbor:BSF38_05263"/>
<keyword evidence="4 5" id="KW-0472">Membrane</keyword>
<protein>
    <recommendedName>
        <fullName evidence="8">Pantothenates transporter PanS</fullName>
    </recommendedName>
</protein>
<comment type="subcellular location">
    <subcellularLocation>
        <location evidence="1">Membrane</location>
        <topology evidence="1">Multi-pass membrane protein</topology>
    </subcellularLocation>
</comment>
<dbReference type="InterPro" id="IPR004710">
    <property type="entry name" value="Bilac:Na_transpt"/>
</dbReference>
<dbReference type="Gene3D" id="1.20.1530.20">
    <property type="match status" value="1"/>
</dbReference>
<organism evidence="6 7">
    <name type="scientific">Paludisphaera borealis</name>
    <dbReference type="NCBI Taxonomy" id="1387353"/>
    <lineage>
        <taxon>Bacteria</taxon>
        <taxon>Pseudomonadati</taxon>
        <taxon>Planctomycetota</taxon>
        <taxon>Planctomycetia</taxon>
        <taxon>Isosphaerales</taxon>
        <taxon>Isosphaeraceae</taxon>
        <taxon>Paludisphaera</taxon>
    </lineage>
</organism>
<dbReference type="InterPro" id="IPR002657">
    <property type="entry name" value="BilAc:Na_symport/Acr3"/>
</dbReference>
<evidence type="ECO:0000313" key="7">
    <source>
        <dbReference type="Proteomes" id="UP000186309"/>
    </source>
</evidence>
<evidence type="ECO:0008006" key="8">
    <source>
        <dbReference type="Google" id="ProtNLM"/>
    </source>
</evidence>
<gene>
    <name evidence="6" type="ORF">BSF38_05263</name>
</gene>